<sequence length="68" mass="7491">MLKNVRKNHIEQQFAHDQLGKAKNGVKMVVSDSDSVDPAQNSLLNRTESVVKNLCASFIATFASRSSK</sequence>
<name>A0A4U5LZS6_STECR</name>
<comment type="caution">
    <text evidence="1">The sequence shown here is derived from an EMBL/GenBank/DDBJ whole genome shotgun (WGS) entry which is preliminary data.</text>
</comment>
<reference evidence="1 2" key="2">
    <citation type="journal article" date="2019" name="G3 (Bethesda)">
        <title>Hybrid Assembly of the Genome of the Entomopathogenic Nematode Steinernema carpocapsae Identifies the X-Chromosome.</title>
        <authorList>
            <person name="Serra L."/>
            <person name="Macchietto M."/>
            <person name="Macias-Munoz A."/>
            <person name="McGill C.J."/>
            <person name="Rodriguez I.M."/>
            <person name="Rodriguez B."/>
            <person name="Murad R."/>
            <person name="Mortazavi A."/>
        </authorList>
    </citation>
    <scope>NUCLEOTIDE SEQUENCE [LARGE SCALE GENOMIC DNA]</scope>
    <source>
        <strain evidence="1 2">ALL</strain>
    </source>
</reference>
<gene>
    <name evidence="1" type="ORF">L596_028877</name>
</gene>
<proteinExistence type="predicted"/>
<dbReference type="AlphaFoldDB" id="A0A4U5LZS6"/>
<dbReference type="Proteomes" id="UP000298663">
    <property type="component" value="Unassembled WGS sequence"/>
</dbReference>
<accession>A0A4U5LZS6</accession>
<dbReference type="EMBL" id="AZBU02000011">
    <property type="protein sequence ID" value="TKR61822.1"/>
    <property type="molecule type" value="Genomic_DNA"/>
</dbReference>
<protein>
    <submittedName>
        <fullName evidence="1">Uncharacterized protein</fullName>
    </submittedName>
</protein>
<keyword evidence="2" id="KW-1185">Reference proteome</keyword>
<evidence type="ECO:0000313" key="2">
    <source>
        <dbReference type="Proteomes" id="UP000298663"/>
    </source>
</evidence>
<evidence type="ECO:0000313" key="1">
    <source>
        <dbReference type="EMBL" id="TKR61822.1"/>
    </source>
</evidence>
<reference evidence="1 2" key="1">
    <citation type="journal article" date="2015" name="Genome Biol.">
        <title>Comparative genomics of Steinernema reveals deeply conserved gene regulatory networks.</title>
        <authorList>
            <person name="Dillman A.R."/>
            <person name="Macchietto M."/>
            <person name="Porter C.F."/>
            <person name="Rogers A."/>
            <person name="Williams B."/>
            <person name="Antoshechkin I."/>
            <person name="Lee M.M."/>
            <person name="Goodwin Z."/>
            <person name="Lu X."/>
            <person name="Lewis E.E."/>
            <person name="Goodrich-Blair H."/>
            <person name="Stock S.P."/>
            <person name="Adams B.J."/>
            <person name="Sternberg P.W."/>
            <person name="Mortazavi A."/>
        </authorList>
    </citation>
    <scope>NUCLEOTIDE SEQUENCE [LARGE SCALE GENOMIC DNA]</scope>
    <source>
        <strain evidence="1 2">ALL</strain>
    </source>
</reference>
<organism evidence="1 2">
    <name type="scientific">Steinernema carpocapsae</name>
    <name type="common">Entomopathogenic nematode</name>
    <dbReference type="NCBI Taxonomy" id="34508"/>
    <lineage>
        <taxon>Eukaryota</taxon>
        <taxon>Metazoa</taxon>
        <taxon>Ecdysozoa</taxon>
        <taxon>Nematoda</taxon>
        <taxon>Chromadorea</taxon>
        <taxon>Rhabditida</taxon>
        <taxon>Tylenchina</taxon>
        <taxon>Panagrolaimomorpha</taxon>
        <taxon>Strongyloidoidea</taxon>
        <taxon>Steinernematidae</taxon>
        <taxon>Steinernema</taxon>
    </lineage>
</organism>